<dbReference type="Proteomes" id="UP000264702">
    <property type="component" value="Unassembled WGS sequence"/>
</dbReference>
<proteinExistence type="predicted"/>
<gene>
    <name evidence="2" type="ORF">D0Y96_18915</name>
</gene>
<comment type="caution">
    <text evidence="2">The sequence shown here is derived from an EMBL/GenBank/DDBJ whole genome shotgun (WGS) entry which is preliminary data.</text>
</comment>
<dbReference type="EMBL" id="QVQT01000007">
    <property type="protein sequence ID" value="RFU15204.1"/>
    <property type="molecule type" value="Genomic_DNA"/>
</dbReference>
<evidence type="ECO:0000256" key="1">
    <source>
        <dbReference type="SAM" id="MobiDB-lite"/>
    </source>
</evidence>
<evidence type="ECO:0000313" key="3">
    <source>
        <dbReference type="Proteomes" id="UP000264702"/>
    </source>
</evidence>
<organism evidence="2 3">
    <name type="scientific">Paracidobacterium acidisoli</name>
    <dbReference type="NCBI Taxonomy" id="2303751"/>
    <lineage>
        <taxon>Bacteria</taxon>
        <taxon>Pseudomonadati</taxon>
        <taxon>Acidobacteriota</taxon>
        <taxon>Terriglobia</taxon>
        <taxon>Terriglobales</taxon>
        <taxon>Acidobacteriaceae</taxon>
        <taxon>Paracidobacterium</taxon>
    </lineage>
</organism>
<feature type="compositionally biased region" description="Basic and acidic residues" evidence="1">
    <location>
        <begin position="191"/>
        <end position="209"/>
    </location>
</feature>
<reference evidence="2 3" key="1">
    <citation type="submission" date="2018-08" db="EMBL/GenBank/DDBJ databases">
        <title>Acidipila sp. 4G-K13, an acidobacterium isolated from forest soil.</title>
        <authorList>
            <person name="Gao Z.-H."/>
            <person name="Qiu L.-H."/>
        </authorList>
    </citation>
    <scope>NUCLEOTIDE SEQUENCE [LARGE SCALE GENOMIC DNA]</scope>
    <source>
        <strain evidence="2 3">4G-K13</strain>
    </source>
</reference>
<dbReference type="RefSeq" id="WP_117303134.1">
    <property type="nucleotide sequence ID" value="NZ_QVQT02000007.1"/>
</dbReference>
<evidence type="ECO:0000313" key="2">
    <source>
        <dbReference type="EMBL" id="RFU15204.1"/>
    </source>
</evidence>
<name>A0A372IJX4_9BACT</name>
<sequence length="316" mass="35532">MDQAVIAELGNKALQHEDGPCSPTAEAVLFSRTGNTPLHHTLTRDALPQPPSVEIREKISGRIFRDGDAFALAKKHERVLVERAGLARQEDALAAYVDKKRDKRRSPAEVGIECTIRPHQKSSGIYFLVAGRAESRRGTLSGQIDASDYKEARDCLFAMIEAAGKWIDPQWFDRLLHGPSPKNGSKSGKKNSREEAEAKQMVRQDADRDRRGPAWRGLCKVLRDMCRQKRAANPVCVIAESEIILRLPERREEMRLILEDQGLLKATPISREIIRMVRTRSNGCAFAFHEGLYSPTRMAIELMHELRTFPGENISA</sequence>
<accession>A0A372IJX4</accession>
<keyword evidence="3" id="KW-1185">Reference proteome</keyword>
<feature type="region of interest" description="Disordered" evidence="1">
    <location>
        <begin position="177"/>
        <end position="209"/>
    </location>
</feature>
<protein>
    <submittedName>
        <fullName evidence="2">Uncharacterized protein</fullName>
    </submittedName>
</protein>
<dbReference type="AlphaFoldDB" id="A0A372IJX4"/>